<evidence type="ECO:0000256" key="1">
    <source>
        <dbReference type="SAM" id="MobiDB-lite"/>
    </source>
</evidence>
<protein>
    <submittedName>
        <fullName evidence="2">Uncharacterized protein</fullName>
    </submittedName>
</protein>
<comment type="caution">
    <text evidence="2">The sequence shown here is derived from an EMBL/GenBank/DDBJ whole genome shotgun (WGS) entry which is preliminary data.</text>
</comment>
<gene>
    <name evidence="2" type="ORF">S03H2_42185</name>
</gene>
<proteinExistence type="predicted"/>
<dbReference type="EMBL" id="BARU01026244">
    <property type="protein sequence ID" value="GAH75274.1"/>
    <property type="molecule type" value="Genomic_DNA"/>
</dbReference>
<reference evidence="2" key="1">
    <citation type="journal article" date="2014" name="Front. Microbiol.">
        <title>High frequency of phylogenetically diverse reductive dehalogenase-homologous genes in deep subseafloor sedimentary metagenomes.</title>
        <authorList>
            <person name="Kawai M."/>
            <person name="Futagami T."/>
            <person name="Toyoda A."/>
            <person name="Takaki Y."/>
            <person name="Nishi S."/>
            <person name="Hori S."/>
            <person name="Arai W."/>
            <person name="Tsubouchi T."/>
            <person name="Morono Y."/>
            <person name="Uchiyama I."/>
            <person name="Ito T."/>
            <person name="Fujiyama A."/>
            <person name="Inagaki F."/>
            <person name="Takami H."/>
        </authorList>
    </citation>
    <scope>NUCLEOTIDE SEQUENCE</scope>
    <source>
        <strain evidence="2">Expedition CK06-06</strain>
    </source>
</reference>
<evidence type="ECO:0000313" key="2">
    <source>
        <dbReference type="EMBL" id="GAH75274.1"/>
    </source>
</evidence>
<sequence>MDPFEIDQDDRYEQLRKPEDRIGRAKRLARTNKRRIIQRAIGKSRIRKR</sequence>
<name>X1JA76_9ZZZZ</name>
<dbReference type="AlphaFoldDB" id="X1JA76"/>
<feature type="region of interest" description="Disordered" evidence="1">
    <location>
        <begin position="28"/>
        <end position="49"/>
    </location>
</feature>
<accession>X1JA76</accession>
<organism evidence="2">
    <name type="scientific">marine sediment metagenome</name>
    <dbReference type="NCBI Taxonomy" id="412755"/>
    <lineage>
        <taxon>unclassified sequences</taxon>
        <taxon>metagenomes</taxon>
        <taxon>ecological metagenomes</taxon>
    </lineage>
</organism>